<evidence type="ECO:0000313" key="4">
    <source>
        <dbReference type="EMBL" id="HBP29109.1"/>
    </source>
</evidence>
<feature type="region of interest" description="Disordered" evidence="1">
    <location>
        <begin position="23"/>
        <end position="47"/>
    </location>
</feature>
<dbReference type="Proteomes" id="UP000264036">
    <property type="component" value="Unassembled WGS sequence"/>
</dbReference>
<evidence type="ECO:0000256" key="1">
    <source>
        <dbReference type="SAM" id="MobiDB-lite"/>
    </source>
</evidence>
<proteinExistence type="predicted"/>
<dbReference type="AlphaFoldDB" id="A0A356LE48"/>
<accession>A0A356LE48</accession>
<dbReference type="InterPro" id="IPR012347">
    <property type="entry name" value="Ferritin-like"/>
</dbReference>
<keyword evidence="2" id="KW-0732">Signal</keyword>
<dbReference type="PANTHER" id="PTHR38593:SF1">
    <property type="entry name" value="BLR2558 PROTEIN"/>
    <property type="match status" value="1"/>
</dbReference>
<organism evidence="4 5">
    <name type="scientific">Advenella kashmirensis</name>
    <dbReference type="NCBI Taxonomy" id="310575"/>
    <lineage>
        <taxon>Bacteria</taxon>
        <taxon>Pseudomonadati</taxon>
        <taxon>Pseudomonadota</taxon>
        <taxon>Betaproteobacteria</taxon>
        <taxon>Burkholderiales</taxon>
        <taxon>Alcaligenaceae</taxon>
    </lineage>
</organism>
<evidence type="ECO:0000259" key="3">
    <source>
        <dbReference type="Pfam" id="PF13628"/>
    </source>
</evidence>
<feature type="compositionally biased region" description="Low complexity" evidence="1">
    <location>
        <begin position="23"/>
        <end position="35"/>
    </location>
</feature>
<dbReference type="PANTHER" id="PTHR38593">
    <property type="entry name" value="BLR2558 PROTEIN"/>
    <property type="match status" value="1"/>
</dbReference>
<reference evidence="4 5" key="1">
    <citation type="journal article" date="2018" name="Nat. Biotechnol.">
        <title>A standardized bacterial taxonomy based on genome phylogeny substantially revises the tree of life.</title>
        <authorList>
            <person name="Parks D.H."/>
            <person name="Chuvochina M."/>
            <person name="Waite D.W."/>
            <person name="Rinke C."/>
            <person name="Skarshewski A."/>
            <person name="Chaumeil P.A."/>
            <person name="Hugenholtz P."/>
        </authorList>
    </citation>
    <scope>NUCLEOTIDE SEQUENCE [LARGE SCALE GENOMIC DNA]</scope>
    <source>
        <strain evidence="4">UBA10707</strain>
    </source>
</reference>
<dbReference type="Gene3D" id="1.20.1260.10">
    <property type="match status" value="1"/>
</dbReference>
<name>A0A356LE48_9BURK</name>
<sequence length="195" mass="20800">MFHLSCKAIILLTALLIVPNSASAQPANPAANTSPEANNPPATKPLVASDQSFLNDAAQAGMAEIEGAMLAQQKAATGEVKRFAAQMITEHTKINDELKALAATKDVKLPNEPSLLQKGELKALSLLDDKFDESYVGRLGVAAHEHTIALFQDTAVNTQDQDIKAFTEKTLPSLQAHLKLAKALNPTVSKARLQP</sequence>
<dbReference type="Pfam" id="PF13628">
    <property type="entry name" value="DUF4142"/>
    <property type="match status" value="1"/>
</dbReference>
<evidence type="ECO:0000256" key="2">
    <source>
        <dbReference type="SAM" id="SignalP"/>
    </source>
</evidence>
<feature type="signal peptide" evidence="2">
    <location>
        <begin position="1"/>
        <end position="24"/>
    </location>
</feature>
<dbReference type="InterPro" id="IPR025419">
    <property type="entry name" value="DUF4142"/>
</dbReference>
<feature type="chain" id="PRO_5016693558" evidence="2">
    <location>
        <begin position="25"/>
        <end position="195"/>
    </location>
</feature>
<gene>
    <name evidence="4" type="ORF">DD666_06815</name>
</gene>
<dbReference type="EMBL" id="DOEK01000016">
    <property type="protein sequence ID" value="HBP29109.1"/>
    <property type="molecule type" value="Genomic_DNA"/>
</dbReference>
<comment type="caution">
    <text evidence="4">The sequence shown here is derived from an EMBL/GenBank/DDBJ whole genome shotgun (WGS) entry which is preliminary data.</text>
</comment>
<feature type="domain" description="DUF4142" evidence="3">
    <location>
        <begin position="49"/>
        <end position="184"/>
    </location>
</feature>
<evidence type="ECO:0000313" key="5">
    <source>
        <dbReference type="Proteomes" id="UP000264036"/>
    </source>
</evidence>
<protein>
    <submittedName>
        <fullName evidence="4">DUF4142 domain-containing protein</fullName>
    </submittedName>
</protein>